<keyword evidence="4" id="KW-1185">Reference proteome</keyword>
<evidence type="ECO:0000313" key="5">
    <source>
        <dbReference type="Proteomes" id="UP000050502"/>
    </source>
</evidence>
<gene>
    <name evidence="2" type="ORF">ARMA_2288</name>
    <name evidence="3" type="ORF">SE16_05760</name>
</gene>
<dbReference type="Proteomes" id="UP000050502">
    <property type="component" value="Unassembled WGS sequence"/>
</dbReference>
<feature type="transmembrane region" description="Helical" evidence="1">
    <location>
        <begin position="22"/>
        <end position="41"/>
    </location>
</feature>
<reference evidence="2 4" key="1">
    <citation type="journal article" date="2015" name="Genome Announc.">
        <title>Draft Genome Sequence of a Heterotrophic Facultative Anaerobic Thermophilic Bacterium, Ardenticatena maritima Strain 110ST.</title>
        <authorList>
            <person name="Kawaichi S."/>
            <person name="Yoshida T."/>
            <person name="Sako Y."/>
            <person name="Nakamura R."/>
        </authorList>
    </citation>
    <scope>NUCLEOTIDE SEQUENCE [LARGE SCALE GENOMIC DNA]</scope>
    <source>
        <strain evidence="2 4">110S</strain>
    </source>
</reference>
<keyword evidence="1" id="KW-0812">Transmembrane</keyword>
<reference evidence="4" key="3">
    <citation type="submission" date="2015-08" db="EMBL/GenBank/DDBJ databases">
        <title>Draft Genome Sequence of a Heterotrophic Facultative Anaerobic Bacterium Ardenticatena maritima Strain 110S.</title>
        <authorList>
            <person name="Kawaichi S."/>
            <person name="Yoshida T."/>
            <person name="Sako Y."/>
            <person name="Nakamura R."/>
        </authorList>
    </citation>
    <scope>NUCLEOTIDE SEQUENCE [LARGE SCALE GENOMIC DNA]</scope>
    <source>
        <strain evidence="4">110S</strain>
    </source>
</reference>
<feature type="transmembrane region" description="Helical" evidence="1">
    <location>
        <begin position="105"/>
        <end position="127"/>
    </location>
</feature>
<proteinExistence type="predicted"/>
<reference evidence="3 5" key="2">
    <citation type="submission" date="2015-07" db="EMBL/GenBank/DDBJ databases">
        <title>Whole genome sequence of Ardenticatena maritima DSM 23922.</title>
        <authorList>
            <person name="Hemp J."/>
            <person name="Ward L.M."/>
            <person name="Pace L.A."/>
            <person name="Fischer W.W."/>
        </authorList>
    </citation>
    <scope>NUCLEOTIDE SEQUENCE [LARGE SCALE GENOMIC DNA]</scope>
    <source>
        <strain evidence="3 5">110S</strain>
    </source>
</reference>
<evidence type="ECO:0000313" key="2">
    <source>
        <dbReference type="EMBL" id="GAP63865.1"/>
    </source>
</evidence>
<keyword evidence="1" id="KW-0472">Membrane</keyword>
<evidence type="ECO:0000313" key="4">
    <source>
        <dbReference type="Proteomes" id="UP000037784"/>
    </source>
</evidence>
<dbReference type="STRING" id="872965.SE16_05760"/>
<feature type="transmembrane region" description="Helical" evidence="1">
    <location>
        <begin position="61"/>
        <end position="84"/>
    </location>
</feature>
<dbReference type="RefSeq" id="WP_054493650.1">
    <property type="nucleotide sequence ID" value="NZ_BBZA01000198.1"/>
</dbReference>
<name>A0A0M8K8D8_9CHLR</name>
<dbReference type="EMBL" id="BBZA01000198">
    <property type="protein sequence ID" value="GAP63865.1"/>
    <property type="molecule type" value="Genomic_DNA"/>
</dbReference>
<organism evidence="2 4">
    <name type="scientific">Ardenticatena maritima</name>
    <dbReference type="NCBI Taxonomy" id="872965"/>
    <lineage>
        <taxon>Bacteria</taxon>
        <taxon>Bacillati</taxon>
        <taxon>Chloroflexota</taxon>
        <taxon>Ardenticatenia</taxon>
        <taxon>Ardenticatenales</taxon>
        <taxon>Ardenticatenaceae</taxon>
        <taxon>Ardenticatena</taxon>
    </lineage>
</organism>
<protein>
    <submittedName>
        <fullName evidence="2">Uncharacterized protein</fullName>
    </submittedName>
</protein>
<dbReference type="EMBL" id="LGKN01000004">
    <property type="protein sequence ID" value="KPL88331.1"/>
    <property type="molecule type" value="Genomic_DNA"/>
</dbReference>
<evidence type="ECO:0000256" key="1">
    <source>
        <dbReference type="SAM" id="Phobius"/>
    </source>
</evidence>
<sequence length="166" mass="17783">MSGHEPSQLEEVFANAARRARYLYFVFGVALVIYTLLGFVLKFTGILPPDGGFVFQRGDSTATLLAVGASVASLGIAAVVLLVLAPRRLRVPTANRDPEFISAELQQRALLTLALLEAPAILGLVVFLTSGNLAVLGLLAGVSVLLLLLTFPNEARWREAARTTHE</sequence>
<keyword evidence="1" id="KW-1133">Transmembrane helix</keyword>
<dbReference type="Proteomes" id="UP000037784">
    <property type="component" value="Unassembled WGS sequence"/>
</dbReference>
<dbReference type="AlphaFoldDB" id="A0A0M8K8D8"/>
<accession>A0A0M8K8D8</accession>
<dbReference type="InParanoid" id="A0A0M8K8D8"/>
<comment type="caution">
    <text evidence="2">The sequence shown here is derived from an EMBL/GenBank/DDBJ whole genome shotgun (WGS) entry which is preliminary data.</text>
</comment>
<evidence type="ECO:0000313" key="3">
    <source>
        <dbReference type="EMBL" id="KPL88331.1"/>
    </source>
</evidence>
<feature type="transmembrane region" description="Helical" evidence="1">
    <location>
        <begin position="133"/>
        <end position="152"/>
    </location>
</feature>